<dbReference type="Gene3D" id="1.10.10.10">
    <property type="entry name" value="Winged helix-like DNA-binding domain superfamily/Winged helix DNA-binding domain"/>
    <property type="match status" value="1"/>
</dbReference>
<gene>
    <name evidence="4" type="ORF">C7450_102272</name>
</gene>
<dbReference type="InterPro" id="IPR036390">
    <property type="entry name" value="WH_DNA-bd_sf"/>
</dbReference>
<dbReference type="Gene3D" id="3.30.70.920">
    <property type="match status" value="1"/>
</dbReference>
<comment type="caution">
    <text evidence="4">The sequence shown here is derived from an EMBL/GenBank/DDBJ whole genome shotgun (WGS) entry which is preliminary data.</text>
</comment>
<dbReference type="InterPro" id="IPR036388">
    <property type="entry name" value="WH-like_DNA-bd_sf"/>
</dbReference>
<keyword evidence="2" id="KW-0238">DNA-binding</keyword>
<name>A0A2V3UEF3_9HYPH</name>
<dbReference type="SUPFAM" id="SSF46785">
    <property type="entry name" value="Winged helix' DNA-binding domain"/>
    <property type="match status" value="1"/>
</dbReference>
<dbReference type="Proteomes" id="UP000248021">
    <property type="component" value="Unassembled WGS sequence"/>
</dbReference>
<proteinExistence type="predicted"/>
<evidence type="ECO:0000256" key="2">
    <source>
        <dbReference type="ARBA" id="ARBA00023125"/>
    </source>
</evidence>
<evidence type="ECO:0000313" key="5">
    <source>
        <dbReference type="Proteomes" id="UP000248021"/>
    </source>
</evidence>
<dbReference type="RefSeq" id="WP_110373502.1">
    <property type="nucleotide sequence ID" value="NZ_CAKNFM010000002.1"/>
</dbReference>
<sequence length="172" mass="19291">MPGPLDKLDRRIVAALARDGRRTFRDIARELDISEGTVRFRVTRLQEEGLIRVTAVGSPLALGVEVYAMILIRVKPGHVKEAGMILSSYPNVRFVGSAFGSVDLFIQTLHRDTRDLHRFVSEELPQRIPAITSIETCQLAEVLKSTWTWGDWFEYLDGADAAREPLQEAAEA</sequence>
<dbReference type="SMART" id="SM00344">
    <property type="entry name" value="HTH_ASNC"/>
    <property type="match status" value="1"/>
</dbReference>
<dbReference type="GO" id="GO:0006355">
    <property type="term" value="P:regulation of DNA-templated transcription"/>
    <property type="evidence" value="ECO:0007669"/>
    <property type="project" value="UniProtKB-ARBA"/>
</dbReference>
<dbReference type="CDD" id="cd00090">
    <property type="entry name" value="HTH_ARSR"/>
    <property type="match status" value="1"/>
</dbReference>
<protein>
    <submittedName>
        <fullName evidence="4">AsnC family transcriptional regulator</fullName>
    </submittedName>
</protein>
<dbReference type="PANTHER" id="PTHR30154:SF34">
    <property type="entry name" value="TRANSCRIPTIONAL REGULATOR AZLB"/>
    <property type="match status" value="1"/>
</dbReference>
<dbReference type="GO" id="GO:0005829">
    <property type="term" value="C:cytosol"/>
    <property type="evidence" value="ECO:0007669"/>
    <property type="project" value="TreeGrafter"/>
</dbReference>
<dbReference type="OrthoDB" id="7707281at2"/>
<dbReference type="InterPro" id="IPR000485">
    <property type="entry name" value="AsnC-type_HTH_dom"/>
</dbReference>
<evidence type="ECO:0000256" key="3">
    <source>
        <dbReference type="ARBA" id="ARBA00023163"/>
    </source>
</evidence>
<reference evidence="4 5" key="1">
    <citation type="submission" date="2018-05" db="EMBL/GenBank/DDBJ databases">
        <title>Genomic Encyclopedia of Type Strains, Phase IV (KMG-IV): sequencing the most valuable type-strain genomes for metagenomic binning, comparative biology and taxonomic classification.</title>
        <authorList>
            <person name="Goeker M."/>
        </authorList>
    </citation>
    <scope>NUCLEOTIDE SEQUENCE [LARGE SCALE GENOMIC DNA]</scope>
    <source>
        <strain evidence="4 5">DSM 6462</strain>
    </source>
</reference>
<evidence type="ECO:0000313" key="4">
    <source>
        <dbReference type="EMBL" id="PXW63357.1"/>
    </source>
</evidence>
<dbReference type="InterPro" id="IPR011991">
    <property type="entry name" value="ArsR-like_HTH"/>
</dbReference>
<dbReference type="Pfam" id="PF13412">
    <property type="entry name" value="HTH_24"/>
    <property type="match status" value="1"/>
</dbReference>
<dbReference type="PRINTS" id="PR00033">
    <property type="entry name" value="HTHASNC"/>
</dbReference>
<keyword evidence="5" id="KW-1185">Reference proteome</keyword>
<dbReference type="Pfam" id="PF01037">
    <property type="entry name" value="AsnC_trans_reg"/>
    <property type="match status" value="1"/>
</dbReference>
<dbReference type="AlphaFoldDB" id="A0A2V3UEF3"/>
<dbReference type="EMBL" id="QJJK01000002">
    <property type="protein sequence ID" value="PXW63357.1"/>
    <property type="molecule type" value="Genomic_DNA"/>
</dbReference>
<dbReference type="InterPro" id="IPR019887">
    <property type="entry name" value="Tscrpt_reg_AsnC/Lrp_C"/>
</dbReference>
<dbReference type="InterPro" id="IPR019888">
    <property type="entry name" value="Tscrpt_reg_AsnC-like"/>
</dbReference>
<dbReference type="InterPro" id="IPR011008">
    <property type="entry name" value="Dimeric_a/b-barrel"/>
</dbReference>
<evidence type="ECO:0000256" key="1">
    <source>
        <dbReference type="ARBA" id="ARBA00023015"/>
    </source>
</evidence>
<dbReference type="PROSITE" id="PS50956">
    <property type="entry name" value="HTH_ASNC_2"/>
    <property type="match status" value="1"/>
</dbReference>
<dbReference type="SUPFAM" id="SSF54909">
    <property type="entry name" value="Dimeric alpha+beta barrel"/>
    <property type="match status" value="1"/>
</dbReference>
<organism evidence="4 5">
    <name type="scientific">Chelatococcus asaccharovorans</name>
    <dbReference type="NCBI Taxonomy" id="28210"/>
    <lineage>
        <taxon>Bacteria</taxon>
        <taxon>Pseudomonadati</taxon>
        <taxon>Pseudomonadota</taxon>
        <taxon>Alphaproteobacteria</taxon>
        <taxon>Hyphomicrobiales</taxon>
        <taxon>Chelatococcaceae</taxon>
        <taxon>Chelatococcus</taxon>
    </lineage>
</organism>
<dbReference type="GO" id="GO:0043565">
    <property type="term" value="F:sequence-specific DNA binding"/>
    <property type="evidence" value="ECO:0007669"/>
    <property type="project" value="InterPro"/>
</dbReference>
<keyword evidence="1" id="KW-0805">Transcription regulation</keyword>
<accession>A0A2V3UEF3</accession>
<dbReference type="PANTHER" id="PTHR30154">
    <property type="entry name" value="LEUCINE-RESPONSIVE REGULATORY PROTEIN"/>
    <property type="match status" value="1"/>
</dbReference>
<keyword evidence="3" id="KW-0804">Transcription</keyword>
<dbReference type="GO" id="GO:0043200">
    <property type="term" value="P:response to amino acid"/>
    <property type="evidence" value="ECO:0007669"/>
    <property type="project" value="TreeGrafter"/>
</dbReference>